<dbReference type="Proteomes" id="UP000008634">
    <property type="component" value="Chromosome"/>
</dbReference>
<name>E6XAQ6_CELAD</name>
<dbReference type="RefSeq" id="WP_013552468.1">
    <property type="nucleotide sequence ID" value="NC_014934.1"/>
</dbReference>
<sequence>MIKYFTLLSILFISVTTLQAQKKSDLLIEIQNLKAAKDSINNLYVVSKKRETVSKTEADSYKTQVDELLVTNNSLMENINNFTKASIEKSENIGKTLESLQDKEAKLKVINDKFSSHDSIALAILTDLKKSLGENSTINVANGAVTISLNEATRNGLTSKSAVEKSATESMLTQITNVLKRYKDATITVEGVTNTGEFDVALNLATVLANKLQKQYSISNARLVATTKDGGFTEGLNIRISPKFDAFYFLVREQIKENN</sequence>
<reference evidence="1 2" key="1">
    <citation type="journal article" date="2010" name="Stand. Genomic Sci.">
        <title>Complete genome sequence of Cellulophaga algicola type strain (IC166).</title>
        <authorList>
            <person name="Abt B."/>
            <person name="Lu M."/>
            <person name="Misra M."/>
            <person name="Han C."/>
            <person name="Nolan M."/>
            <person name="Lucas S."/>
            <person name="Hammon N."/>
            <person name="Deshpande S."/>
            <person name="Cheng J.F."/>
            <person name="Tapia R."/>
            <person name="Goodwin L."/>
            <person name="Pitluck S."/>
            <person name="Liolios K."/>
            <person name="Pagani I."/>
            <person name="Ivanova N."/>
            <person name="Mavromatis K."/>
            <person name="Ovchinikova G."/>
            <person name="Pati A."/>
            <person name="Chen A."/>
            <person name="Palaniappan K."/>
            <person name="Land M."/>
            <person name="Hauser L."/>
            <person name="Chang Y.J."/>
            <person name="Jeffries C.D."/>
            <person name="Detter J.C."/>
            <person name="Brambilla E."/>
            <person name="Rohde M."/>
            <person name="Tindall B.J."/>
            <person name="Goker M."/>
            <person name="Woyke T."/>
            <person name="Bristow J."/>
            <person name="Eisen J.A."/>
            <person name="Markowitz V."/>
            <person name="Hugenholtz P."/>
            <person name="Kyrpides N.C."/>
            <person name="Klenk H.P."/>
            <person name="Lapidus A."/>
        </authorList>
    </citation>
    <scope>NUCLEOTIDE SEQUENCE [LARGE SCALE GENOMIC DNA]</scope>
    <source>
        <strain evidence="2">DSM 14237 / IC166 / ACAM 630</strain>
    </source>
</reference>
<keyword evidence="2" id="KW-1185">Reference proteome</keyword>
<dbReference type="KEGG" id="cao:Celal_3769"/>
<dbReference type="OrthoDB" id="1427661at2"/>
<gene>
    <name evidence="1" type="ordered locus">Celal_3769</name>
</gene>
<evidence type="ECO:0008006" key="3">
    <source>
        <dbReference type="Google" id="ProtNLM"/>
    </source>
</evidence>
<organism evidence="1 2">
    <name type="scientific">Cellulophaga algicola (strain DSM 14237 / IC166 / ACAM 630)</name>
    <dbReference type="NCBI Taxonomy" id="688270"/>
    <lineage>
        <taxon>Bacteria</taxon>
        <taxon>Pseudomonadati</taxon>
        <taxon>Bacteroidota</taxon>
        <taxon>Flavobacteriia</taxon>
        <taxon>Flavobacteriales</taxon>
        <taxon>Flavobacteriaceae</taxon>
        <taxon>Cellulophaga</taxon>
    </lineage>
</organism>
<evidence type="ECO:0000313" key="1">
    <source>
        <dbReference type="EMBL" id="ADV51018.1"/>
    </source>
</evidence>
<protein>
    <recommendedName>
        <fullName evidence="3">OmpA/MotB domain protein</fullName>
    </recommendedName>
</protein>
<proteinExistence type="predicted"/>
<evidence type="ECO:0000313" key="2">
    <source>
        <dbReference type="Proteomes" id="UP000008634"/>
    </source>
</evidence>
<dbReference type="HOGENOM" id="CLU_094177_0_0_10"/>
<dbReference type="eggNOG" id="COG1360">
    <property type="taxonomic scope" value="Bacteria"/>
</dbReference>
<dbReference type="EMBL" id="CP002453">
    <property type="protein sequence ID" value="ADV51018.1"/>
    <property type="molecule type" value="Genomic_DNA"/>
</dbReference>
<dbReference type="AlphaFoldDB" id="E6XAQ6"/>
<dbReference type="STRING" id="688270.Celal_3769"/>
<accession>E6XAQ6</accession>